<dbReference type="AlphaFoldDB" id="A0A1T4K0V6"/>
<gene>
    <name evidence="2" type="ORF">CZ814_00102</name>
    <name evidence="1" type="ORF">VXS06_11270</name>
</gene>
<reference evidence="2 3" key="1">
    <citation type="submission" date="2017-02" db="EMBL/GenBank/DDBJ databases">
        <authorList>
            <person name="Peterson S.W."/>
        </authorList>
    </citation>
    <scope>NUCLEOTIDE SEQUENCE [LARGE SCALE GENOMIC DNA]</scope>
    <source>
        <strain evidence="2 3">CECT 9189</strain>
    </source>
</reference>
<evidence type="ECO:0000313" key="1">
    <source>
        <dbReference type="EMBL" id="MEC6832340.1"/>
    </source>
</evidence>
<accession>A0A1T4K0V6</accession>
<dbReference type="EMBL" id="FUWP01000001">
    <property type="protein sequence ID" value="SJZ36018.1"/>
    <property type="molecule type" value="Genomic_DNA"/>
</dbReference>
<keyword evidence="4" id="KW-1185">Reference proteome</keyword>
<keyword evidence="1" id="KW-0966">Cell projection</keyword>
<dbReference type="Proteomes" id="UP001306119">
    <property type="component" value="Unassembled WGS sequence"/>
</dbReference>
<proteinExistence type="predicted"/>
<keyword evidence="1" id="KW-0282">Flagellum</keyword>
<dbReference type="RefSeq" id="WP_080172881.1">
    <property type="nucleotide sequence ID" value="NZ_AP024854.1"/>
</dbReference>
<sequence>MNILLSGLIGYAIKEVVVPLITDSFDDEQPPKQVSDKEVEGALFESNDLIKMVSSLIDIVV</sequence>
<evidence type="ECO:0000313" key="2">
    <source>
        <dbReference type="EMBL" id="SJZ36018.1"/>
    </source>
</evidence>
<dbReference type="EMBL" id="JAYXUG010000008">
    <property type="protein sequence ID" value="MEC6832340.1"/>
    <property type="molecule type" value="Genomic_DNA"/>
</dbReference>
<protein>
    <submittedName>
        <fullName evidence="1">Flagellar hook protein</fullName>
    </submittedName>
</protein>
<name>A0A1T4K0V6_9GAMM</name>
<evidence type="ECO:0000313" key="4">
    <source>
        <dbReference type="Proteomes" id="UP001306119"/>
    </source>
</evidence>
<dbReference type="Proteomes" id="UP000191116">
    <property type="component" value="Unassembled WGS sequence"/>
</dbReference>
<evidence type="ECO:0000313" key="3">
    <source>
        <dbReference type="Proteomes" id="UP000191116"/>
    </source>
</evidence>
<dbReference type="OrthoDB" id="5824699at2"/>
<organism evidence="2 3">
    <name type="scientific">Photobacterium toruni</name>
    <dbReference type="NCBI Taxonomy" id="1935446"/>
    <lineage>
        <taxon>Bacteria</taxon>
        <taxon>Pseudomonadati</taxon>
        <taxon>Pseudomonadota</taxon>
        <taxon>Gammaproteobacteria</taxon>
        <taxon>Vibrionales</taxon>
        <taxon>Vibrionaceae</taxon>
        <taxon>Photobacterium</taxon>
    </lineage>
</organism>
<reference evidence="1 4" key="2">
    <citation type="submission" date="2024-01" db="EMBL/GenBank/DDBJ databases">
        <title>Active colonisers of the gastrointestinal tract of Atlantic salmon farmed in a warm water region.</title>
        <authorList>
            <person name="Bowman J.P."/>
        </authorList>
    </citation>
    <scope>NUCLEOTIDE SEQUENCE [LARGE SCALE GENOMIC DNA]</scope>
    <source>
        <strain evidence="1 4">S3MW1</strain>
    </source>
</reference>
<keyword evidence="1" id="KW-0969">Cilium</keyword>